<protein>
    <submittedName>
        <fullName evidence="5">Uncharacterized protein</fullName>
    </submittedName>
</protein>
<accession>A0A7C4M0M1</accession>
<evidence type="ECO:0000259" key="2">
    <source>
        <dbReference type="Pfam" id="PF13290"/>
    </source>
</evidence>
<dbReference type="InterPro" id="IPR059177">
    <property type="entry name" value="GH29D-like_dom"/>
</dbReference>
<feature type="compositionally biased region" description="Gly residues" evidence="1">
    <location>
        <begin position="801"/>
        <end position="815"/>
    </location>
</feature>
<dbReference type="Pfam" id="PF13290">
    <property type="entry name" value="CHB_HEX_C_1"/>
    <property type="match status" value="1"/>
</dbReference>
<dbReference type="EMBL" id="DSYQ01000013">
    <property type="protein sequence ID" value="HGT71189.1"/>
    <property type="molecule type" value="Genomic_DNA"/>
</dbReference>
<evidence type="ECO:0000259" key="3">
    <source>
        <dbReference type="Pfam" id="PF19077"/>
    </source>
</evidence>
<dbReference type="Gene3D" id="2.60.40.10">
    <property type="entry name" value="Immunoglobulins"/>
    <property type="match status" value="1"/>
</dbReference>
<feature type="domain" description="DUF7483" evidence="4">
    <location>
        <begin position="334"/>
        <end position="435"/>
    </location>
</feature>
<feature type="domain" description="Bacterial Ig-like" evidence="3">
    <location>
        <begin position="639"/>
        <end position="713"/>
    </location>
</feature>
<sequence>MKKSLLFLRIVLAFAIILGVIPFGTEKAKASTSFNIKTGYYIGTGSSRSITGLGFQPEFVLIKSDTNAGEAIFKTSSMPSPNSAFFSATADNAASQITLDSNGFTVGNLAAVNSANVRYTYLAVSGSNCSSTGDFCVGYYIGDGLASKKINTGFQPDLIWTKRSGIAASWRSSVMPNDHGQYFQATVQDAAGALFKAIDSDGFNVGVTNNANLGIYYYIAFKNTANKLNVGSFVGNSSDDRYISDVGFKPDFLLLKNANSAVTGVFNTPESYGDYSSLFTATANTANNIQGFQANGFQVGSNSNVNGAGNTIYWAAMSGVQAPASAGSFSMANGSYTGTGVAQSITGLGFTPDLVIIKHNDQATDQYAVFRTSMMAGNTTAYFSNAVADFANGITSIDSDGFTVGTHDTVNSAGGDIYYWTAFGNAWKPDKNTGSSNFIIGAYTGNGIDNRDISGLPYSIDLITTKRSGASSGAWRTSQIVGDFSLFFGATAGAADVIQQMNGGFQVGTNTSANAAGSIYWWFGFKSGANFTANNYYGTGSNQSISSVGFQPDLLWVKSSTSANSAVLRNSSQAGNAAQPFINAATLANTINELNSSGFIVGTTAESNSNSVLYRYAAWRIPDVTPPIISETTPVTTPTNDNTPNYIFNTNEVGTISYGGGCSSSVTNAIVGDNTITFNALADGTYSGCTITVTDSAGNISNSLNITPFIIDTVAPSPPIASPSSGAYIGAQSIVLSSSGSSIIRYTDDDSVPTCSLGILYAGAFDITPPETIKAIGCDGAGNQSSVATFNYTVGSSGGGGSSGSAGAYSPGGGSSSDPSNNGDQNDSSSGATNGQGGLTIQFKAQEQVQLSDEEKTRRNRLMQGTYAWWYIGQSPYPSELKPGEEVEVWIEIKNIGTATWFNNGDRVVRLGSGSKYGNENQQRDYNSEFANPDWYSANRPANILHPEVRPGWHTRFQFKIKAPANPGTYKAYFTPVVDGLAWMEDIGIYWEIKVK</sequence>
<proteinExistence type="predicted"/>
<dbReference type="Pfam" id="PF24299">
    <property type="entry name" value="DUF7483"/>
    <property type="match status" value="3"/>
</dbReference>
<gene>
    <name evidence="5" type="ORF">ENT43_02940</name>
</gene>
<reference evidence="5" key="1">
    <citation type="journal article" date="2020" name="mSystems">
        <title>Genome- and Community-Level Interaction Insights into Carbon Utilization and Element Cycling Functions of Hydrothermarchaeota in Hydrothermal Sediment.</title>
        <authorList>
            <person name="Zhou Z."/>
            <person name="Liu Y."/>
            <person name="Xu W."/>
            <person name="Pan J."/>
            <person name="Luo Z.H."/>
            <person name="Li M."/>
        </authorList>
    </citation>
    <scope>NUCLEOTIDE SEQUENCE [LARGE SCALE GENOMIC DNA]</scope>
    <source>
        <strain evidence="5">SpSt-579</strain>
    </source>
</reference>
<comment type="caution">
    <text evidence="5">The sequence shown here is derived from an EMBL/GenBank/DDBJ whole genome shotgun (WGS) entry which is preliminary data.</text>
</comment>
<dbReference type="InterPro" id="IPR055906">
    <property type="entry name" value="DUF7483"/>
</dbReference>
<feature type="domain" description="DUF7483" evidence="4">
    <location>
        <begin position="36"/>
        <end position="116"/>
    </location>
</feature>
<dbReference type="InterPro" id="IPR044016">
    <property type="entry name" value="Big_13"/>
</dbReference>
<evidence type="ECO:0000313" key="5">
    <source>
        <dbReference type="EMBL" id="HGT71189.1"/>
    </source>
</evidence>
<dbReference type="InterPro" id="IPR013783">
    <property type="entry name" value="Ig-like_fold"/>
</dbReference>
<name>A0A7C4M0M1_UNCC3</name>
<dbReference type="Pfam" id="PF19077">
    <property type="entry name" value="Big_13"/>
    <property type="match status" value="1"/>
</dbReference>
<feature type="domain" description="GH29D-like beta-sandwich" evidence="2">
    <location>
        <begin position="723"/>
        <end position="789"/>
    </location>
</feature>
<dbReference type="AlphaFoldDB" id="A0A7C4M0M1"/>
<organism evidence="5">
    <name type="scientific">candidate division CPR3 bacterium</name>
    <dbReference type="NCBI Taxonomy" id="2268181"/>
    <lineage>
        <taxon>Bacteria</taxon>
        <taxon>Bacteria division CPR3</taxon>
    </lineage>
</organism>
<feature type="region of interest" description="Disordered" evidence="1">
    <location>
        <begin position="801"/>
        <end position="837"/>
    </location>
</feature>
<evidence type="ECO:0000259" key="4">
    <source>
        <dbReference type="Pfam" id="PF24299"/>
    </source>
</evidence>
<evidence type="ECO:0000256" key="1">
    <source>
        <dbReference type="SAM" id="MobiDB-lite"/>
    </source>
</evidence>
<feature type="compositionally biased region" description="Low complexity" evidence="1">
    <location>
        <begin position="816"/>
        <end position="832"/>
    </location>
</feature>
<feature type="domain" description="DUF7483" evidence="4">
    <location>
        <begin position="527"/>
        <end position="619"/>
    </location>
</feature>